<organism evidence="1 2">
    <name type="scientific">Bythopirellula goksoeyrii</name>
    <dbReference type="NCBI Taxonomy" id="1400387"/>
    <lineage>
        <taxon>Bacteria</taxon>
        <taxon>Pseudomonadati</taxon>
        <taxon>Planctomycetota</taxon>
        <taxon>Planctomycetia</taxon>
        <taxon>Pirellulales</taxon>
        <taxon>Lacipirellulaceae</taxon>
        <taxon>Bythopirellula</taxon>
    </lineage>
</organism>
<dbReference type="EMBL" id="CP042913">
    <property type="protein sequence ID" value="QEG35934.1"/>
    <property type="molecule type" value="Genomic_DNA"/>
</dbReference>
<dbReference type="AlphaFoldDB" id="A0A5B9QA47"/>
<dbReference type="Pfam" id="PF24251">
    <property type="entry name" value="DUF7453"/>
    <property type="match status" value="1"/>
</dbReference>
<accession>A0A5B9QA47</accession>
<name>A0A5B9QA47_9BACT</name>
<keyword evidence="2" id="KW-1185">Reference proteome</keyword>
<sequence>MNLTLTLISSIRSHLSWVRMYLITLILAWGTSPVALAAGFTKIADTSTAIPNGVGNFDGFDKPIISGSTVAFHGGAGIYVGPSTGGSLQVIVDLNDAIPAGIGNFTSIERPRSSSESIVAFRARGSNDQLGIYAVSMTDGTLSRIADQNTAIANGSGTFSGMSLESASGSTVAFSGGNVGNSQRGIYVGSTSGGPLTRVADRNTPIPGGVGVFERLGQPGVALHGNKVAWTGRGANSQVGIYIGDVTEGSIVRVADASFAIPDGIGTFRSFYFPYLSQSIVAFEGLGDNGQEGIYAVFAEGGMLTRVADLNTSVPFGNGNFSQLFFNGNPSVSVSGSMIAFQGLDSEGQTGIYAKSISKDVLTKIVATGDTLDGRSVNGLRFGIDSLDAGVLAFAASFTDGTSGVYTTSIAVPEPSSLILGAIGMVMFVRLRSNQTG</sequence>
<evidence type="ECO:0000313" key="1">
    <source>
        <dbReference type="EMBL" id="QEG35934.1"/>
    </source>
</evidence>
<dbReference type="Proteomes" id="UP000323917">
    <property type="component" value="Chromosome"/>
</dbReference>
<reference evidence="1 2" key="1">
    <citation type="submission" date="2019-08" db="EMBL/GenBank/DDBJ databases">
        <title>Deep-cultivation of Planctomycetes and their phenomic and genomic characterization uncovers novel biology.</title>
        <authorList>
            <person name="Wiegand S."/>
            <person name="Jogler M."/>
            <person name="Boedeker C."/>
            <person name="Pinto D."/>
            <person name="Vollmers J."/>
            <person name="Rivas-Marin E."/>
            <person name="Kohn T."/>
            <person name="Peeters S.H."/>
            <person name="Heuer A."/>
            <person name="Rast P."/>
            <person name="Oberbeckmann S."/>
            <person name="Bunk B."/>
            <person name="Jeske O."/>
            <person name="Meyerdierks A."/>
            <person name="Storesund J.E."/>
            <person name="Kallscheuer N."/>
            <person name="Luecker S."/>
            <person name="Lage O.M."/>
            <person name="Pohl T."/>
            <person name="Merkel B.J."/>
            <person name="Hornburger P."/>
            <person name="Mueller R.-W."/>
            <person name="Bruemmer F."/>
            <person name="Labrenz M."/>
            <person name="Spormann A.M."/>
            <person name="Op den Camp H."/>
            <person name="Overmann J."/>
            <person name="Amann R."/>
            <person name="Jetten M.S.M."/>
            <person name="Mascher T."/>
            <person name="Medema M.H."/>
            <person name="Devos D.P."/>
            <person name="Kaster A.-K."/>
            <person name="Ovreas L."/>
            <person name="Rohde M."/>
            <person name="Galperin M.Y."/>
            <person name="Jogler C."/>
        </authorList>
    </citation>
    <scope>NUCLEOTIDE SEQUENCE [LARGE SCALE GENOMIC DNA]</scope>
    <source>
        <strain evidence="1 2">Pr1d</strain>
    </source>
</reference>
<gene>
    <name evidence="1" type="ORF">Pr1d_32420</name>
</gene>
<proteinExistence type="predicted"/>
<dbReference type="RefSeq" id="WP_148074369.1">
    <property type="nucleotide sequence ID" value="NZ_CP042913.1"/>
</dbReference>
<dbReference type="InterPro" id="IPR055876">
    <property type="entry name" value="DUF7453"/>
</dbReference>
<protein>
    <recommendedName>
        <fullName evidence="3">PEP-CTERM protein-sorting domain-containing protein</fullName>
    </recommendedName>
</protein>
<evidence type="ECO:0008006" key="3">
    <source>
        <dbReference type="Google" id="ProtNLM"/>
    </source>
</evidence>
<dbReference type="OrthoDB" id="581410at2"/>
<dbReference type="SUPFAM" id="SSF82171">
    <property type="entry name" value="DPP6 N-terminal domain-like"/>
    <property type="match status" value="1"/>
</dbReference>
<dbReference type="KEGG" id="bgok:Pr1d_32420"/>
<evidence type="ECO:0000313" key="2">
    <source>
        <dbReference type="Proteomes" id="UP000323917"/>
    </source>
</evidence>